<comment type="subcellular location">
    <subcellularLocation>
        <location evidence="1">Cell membrane</location>
        <topology evidence="1">Multi-pass membrane protein</topology>
    </subcellularLocation>
</comment>
<dbReference type="Gene3D" id="1.20.81.30">
    <property type="entry name" value="Type II secretion system (T2SS), domain F"/>
    <property type="match status" value="1"/>
</dbReference>
<feature type="transmembrane region" description="Helical" evidence="6">
    <location>
        <begin position="260"/>
        <end position="280"/>
    </location>
</feature>
<evidence type="ECO:0000256" key="3">
    <source>
        <dbReference type="ARBA" id="ARBA00022692"/>
    </source>
</evidence>
<comment type="caution">
    <text evidence="8">The sequence shown here is derived from an EMBL/GenBank/DDBJ whole genome shotgun (WGS) entry which is preliminary data.</text>
</comment>
<dbReference type="EMBL" id="JBHTMU010000002">
    <property type="protein sequence ID" value="MFD1341171.1"/>
    <property type="molecule type" value="Genomic_DNA"/>
</dbReference>
<dbReference type="InterPro" id="IPR018076">
    <property type="entry name" value="T2SS_GspF_dom"/>
</dbReference>
<evidence type="ECO:0000256" key="1">
    <source>
        <dbReference type="ARBA" id="ARBA00004651"/>
    </source>
</evidence>
<sequence length="319" mass="35831">MLENPFIFYGLFFAAALLIADTLLRLLTARRRSEQQVKNRMQALKAKKGETAALSELLSRRRVPGDGRMDIFAMFTRTMAQTGLEISTPRRLLYLFGLFAIGIIISTLFLGLTGFVRLGFGIVFALAVAWFAIVIMRRRRINTFTTQLAPAIEIIVRSLNAGHPLNSAIALVAREMPDPIGSEFGILSSQLTFGSDLHQGFLNMIQRVGAPELNLLAVTVSVQRGTGGNLSEILENLAKMIRDRLMLKAKIRAISAEGRMTSWIMLGFPFFLFFMIKVMVPDYYDELWESGYGTHVVVTCLILMFFGMIIIRKLVNFDF</sequence>
<keyword evidence="2" id="KW-1003">Cell membrane</keyword>
<feature type="transmembrane region" description="Helical" evidence="6">
    <location>
        <begin position="292"/>
        <end position="311"/>
    </location>
</feature>
<accession>A0ABW3ZDB1</accession>
<evidence type="ECO:0000256" key="2">
    <source>
        <dbReference type="ARBA" id="ARBA00022475"/>
    </source>
</evidence>
<dbReference type="PANTHER" id="PTHR35007">
    <property type="entry name" value="INTEGRAL MEMBRANE PROTEIN-RELATED"/>
    <property type="match status" value="1"/>
</dbReference>
<feature type="transmembrane region" description="Helical" evidence="6">
    <location>
        <begin position="118"/>
        <end position="136"/>
    </location>
</feature>
<evidence type="ECO:0000313" key="8">
    <source>
        <dbReference type="EMBL" id="MFD1341171.1"/>
    </source>
</evidence>
<keyword evidence="9" id="KW-1185">Reference proteome</keyword>
<gene>
    <name evidence="8" type="ORF">ACFQ4E_01940</name>
</gene>
<dbReference type="RefSeq" id="WP_386801229.1">
    <property type="nucleotide sequence ID" value="NZ_JBHTMU010000002.1"/>
</dbReference>
<keyword evidence="5 6" id="KW-0472">Membrane</keyword>
<evidence type="ECO:0000313" key="9">
    <source>
        <dbReference type="Proteomes" id="UP001597135"/>
    </source>
</evidence>
<evidence type="ECO:0000259" key="7">
    <source>
        <dbReference type="Pfam" id="PF00482"/>
    </source>
</evidence>
<reference evidence="9" key="1">
    <citation type="journal article" date="2019" name="Int. J. Syst. Evol. Microbiol.">
        <title>The Global Catalogue of Microorganisms (GCM) 10K type strain sequencing project: providing services to taxonomists for standard genome sequencing and annotation.</title>
        <authorList>
            <consortium name="The Broad Institute Genomics Platform"/>
            <consortium name="The Broad Institute Genome Sequencing Center for Infectious Disease"/>
            <person name="Wu L."/>
            <person name="Ma J."/>
        </authorList>
    </citation>
    <scope>NUCLEOTIDE SEQUENCE [LARGE SCALE GENOMIC DNA]</scope>
    <source>
        <strain evidence="9">CCUG 62953</strain>
    </source>
</reference>
<evidence type="ECO:0000256" key="5">
    <source>
        <dbReference type="ARBA" id="ARBA00023136"/>
    </source>
</evidence>
<dbReference type="Proteomes" id="UP001597135">
    <property type="component" value="Unassembled WGS sequence"/>
</dbReference>
<feature type="domain" description="Type II secretion system protein GspF" evidence="7">
    <location>
        <begin position="153"/>
        <end position="276"/>
    </location>
</feature>
<organism evidence="8 9">
    <name type="scientific">Litorisediminicola beolgyonensis</name>
    <dbReference type="NCBI Taxonomy" id="1173614"/>
    <lineage>
        <taxon>Bacteria</taxon>
        <taxon>Pseudomonadati</taxon>
        <taxon>Pseudomonadota</taxon>
        <taxon>Alphaproteobacteria</taxon>
        <taxon>Rhodobacterales</taxon>
        <taxon>Paracoccaceae</taxon>
        <taxon>Litorisediminicola</taxon>
    </lineage>
</organism>
<dbReference type="Pfam" id="PF00482">
    <property type="entry name" value="T2SSF"/>
    <property type="match status" value="1"/>
</dbReference>
<keyword evidence="3 6" id="KW-0812">Transmembrane</keyword>
<protein>
    <submittedName>
        <fullName evidence="8">Type II secretion system F family protein</fullName>
    </submittedName>
</protein>
<evidence type="ECO:0000256" key="4">
    <source>
        <dbReference type="ARBA" id="ARBA00022989"/>
    </source>
</evidence>
<feature type="transmembrane region" description="Helical" evidence="6">
    <location>
        <begin position="6"/>
        <end position="28"/>
    </location>
</feature>
<name>A0ABW3ZDB1_9RHOB</name>
<proteinExistence type="predicted"/>
<feature type="transmembrane region" description="Helical" evidence="6">
    <location>
        <begin position="92"/>
        <end position="112"/>
    </location>
</feature>
<evidence type="ECO:0000256" key="6">
    <source>
        <dbReference type="SAM" id="Phobius"/>
    </source>
</evidence>
<keyword evidence="4 6" id="KW-1133">Transmembrane helix</keyword>
<dbReference type="PANTHER" id="PTHR35007:SF1">
    <property type="entry name" value="PILUS ASSEMBLY PROTEIN"/>
    <property type="match status" value="1"/>
</dbReference>
<dbReference type="InterPro" id="IPR042094">
    <property type="entry name" value="T2SS_GspF_sf"/>
</dbReference>